<keyword evidence="6" id="KW-0539">Nucleus</keyword>
<dbReference type="GO" id="GO:0003677">
    <property type="term" value="F:DNA binding"/>
    <property type="evidence" value="ECO:0007669"/>
    <property type="project" value="UniProtKB-KW"/>
</dbReference>
<protein>
    <submittedName>
        <fullName evidence="8">Uncharacterized protein</fullName>
    </submittedName>
</protein>
<dbReference type="Gene3D" id="1.10.20.10">
    <property type="entry name" value="Histone, subunit A"/>
    <property type="match status" value="1"/>
</dbReference>
<evidence type="ECO:0000313" key="8">
    <source>
        <dbReference type="EMBL" id="EXJ90052.1"/>
    </source>
</evidence>
<dbReference type="InterPro" id="IPR018552">
    <property type="entry name" value="CENP-X"/>
</dbReference>
<comment type="subcellular location">
    <subcellularLocation>
        <location evidence="1">Nucleus</location>
    </subcellularLocation>
</comment>
<keyword evidence="3" id="KW-0227">DNA damage</keyword>
<sequence>MAPMGAKRARHSFSPPRPGKNKTKTVQMSSLAGRKKTSKGVSKSAQKQAPGKKQRQRGTGGTMRAILNDADEDEDEEQDQEDTAVSYRRRYGRYDDDEDESDEEDDDDDDDGRGQQGQDEDEEDQPAPHPTSSPEPEFILAEVATTAPRISKSVSGPSTTAMPAALIHRIMHSQFMAPDQTNISTDARALFATYVEIFVKEAIRRCVDEKKDRQGVGEAAVDSGWLEVEDLERVATQLCLDF</sequence>
<dbReference type="AlphaFoldDB" id="W9YB16"/>
<reference evidence="8 9" key="1">
    <citation type="submission" date="2013-03" db="EMBL/GenBank/DDBJ databases">
        <title>The Genome Sequence of Capronia epimyces CBS 606.96.</title>
        <authorList>
            <consortium name="The Broad Institute Genomics Platform"/>
            <person name="Cuomo C."/>
            <person name="de Hoog S."/>
            <person name="Gorbushina A."/>
            <person name="Walker B."/>
            <person name="Young S.K."/>
            <person name="Zeng Q."/>
            <person name="Gargeya S."/>
            <person name="Fitzgerald M."/>
            <person name="Haas B."/>
            <person name="Abouelleil A."/>
            <person name="Allen A.W."/>
            <person name="Alvarado L."/>
            <person name="Arachchi H.M."/>
            <person name="Berlin A.M."/>
            <person name="Chapman S.B."/>
            <person name="Gainer-Dewar J."/>
            <person name="Goldberg J."/>
            <person name="Griggs A."/>
            <person name="Gujja S."/>
            <person name="Hansen M."/>
            <person name="Howarth C."/>
            <person name="Imamovic A."/>
            <person name="Ireland A."/>
            <person name="Larimer J."/>
            <person name="McCowan C."/>
            <person name="Murphy C."/>
            <person name="Pearson M."/>
            <person name="Poon T.W."/>
            <person name="Priest M."/>
            <person name="Roberts A."/>
            <person name="Saif S."/>
            <person name="Shea T."/>
            <person name="Sisk P."/>
            <person name="Sykes S."/>
            <person name="Wortman J."/>
            <person name="Nusbaum C."/>
            <person name="Birren B."/>
        </authorList>
    </citation>
    <scope>NUCLEOTIDE SEQUENCE [LARGE SCALE GENOMIC DNA]</scope>
    <source>
        <strain evidence="8 9">CBS 606.96</strain>
    </source>
</reference>
<dbReference type="CDD" id="cd22921">
    <property type="entry name" value="HFD_CENP-X"/>
    <property type="match status" value="1"/>
</dbReference>
<feature type="region of interest" description="Disordered" evidence="7">
    <location>
        <begin position="1"/>
        <end position="135"/>
    </location>
</feature>
<evidence type="ECO:0000256" key="2">
    <source>
        <dbReference type="ARBA" id="ARBA00009359"/>
    </source>
</evidence>
<dbReference type="Proteomes" id="UP000019478">
    <property type="component" value="Unassembled WGS sequence"/>
</dbReference>
<dbReference type="InterPro" id="IPR009072">
    <property type="entry name" value="Histone-fold"/>
</dbReference>
<dbReference type="GO" id="GO:0046982">
    <property type="term" value="F:protein heterodimerization activity"/>
    <property type="evidence" value="ECO:0007669"/>
    <property type="project" value="InterPro"/>
</dbReference>
<evidence type="ECO:0000256" key="3">
    <source>
        <dbReference type="ARBA" id="ARBA00022763"/>
    </source>
</evidence>
<evidence type="ECO:0000256" key="5">
    <source>
        <dbReference type="ARBA" id="ARBA00023204"/>
    </source>
</evidence>
<dbReference type="OrthoDB" id="2500381at2759"/>
<evidence type="ECO:0000256" key="6">
    <source>
        <dbReference type="ARBA" id="ARBA00023242"/>
    </source>
</evidence>
<dbReference type="RefSeq" id="XP_007731449.1">
    <property type="nucleotide sequence ID" value="XM_007733259.1"/>
</dbReference>
<dbReference type="GO" id="GO:0006281">
    <property type="term" value="P:DNA repair"/>
    <property type="evidence" value="ECO:0007669"/>
    <property type="project" value="UniProtKB-KW"/>
</dbReference>
<feature type="compositionally biased region" description="Acidic residues" evidence="7">
    <location>
        <begin position="95"/>
        <end position="111"/>
    </location>
</feature>
<name>W9YB16_9EURO</name>
<evidence type="ECO:0000256" key="1">
    <source>
        <dbReference type="ARBA" id="ARBA00004123"/>
    </source>
</evidence>
<dbReference type="HOGENOM" id="CLU_997591_0_0_1"/>
<proteinExistence type="inferred from homology"/>
<dbReference type="GO" id="GO:0051382">
    <property type="term" value="P:kinetochore assembly"/>
    <property type="evidence" value="ECO:0007669"/>
    <property type="project" value="InterPro"/>
</dbReference>
<dbReference type="eggNOG" id="ENOG502S98G">
    <property type="taxonomic scope" value="Eukaryota"/>
</dbReference>
<evidence type="ECO:0000256" key="4">
    <source>
        <dbReference type="ARBA" id="ARBA00023125"/>
    </source>
</evidence>
<keyword evidence="4" id="KW-0238">DNA-binding</keyword>
<dbReference type="GO" id="GO:0031297">
    <property type="term" value="P:replication fork processing"/>
    <property type="evidence" value="ECO:0007669"/>
    <property type="project" value="TreeGrafter"/>
</dbReference>
<dbReference type="Pfam" id="PF09415">
    <property type="entry name" value="CENP-X"/>
    <property type="match status" value="1"/>
</dbReference>
<dbReference type="PANTHER" id="PTHR28680">
    <property type="entry name" value="CENTROMERE PROTEIN X"/>
    <property type="match status" value="1"/>
</dbReference>
<keyword evidence="5" id="KW-0234">DNA repair</keyword>
<organism evidence="8 9">
    <name type="scientific">Capronia epimyces CBS 606.96</name>
    <dbReference type="NCBI Taxonomy" id="1182542"/>
    <lineage>
        <taxon>Eukaryota</taxon>
        <taxon>Fungi</taxon>
        <taxon>Dikarya</taxon>
        <taxon>Ascomycota</taxon>
        <taxon>Pezizomycotina</taxon>
        <taxon>Eurotiomycetes</taxon>
        <taxon>Chaetothyriomycetidae</taxon>
        <taxon>Chaetothyriales</taxon>
        <taxon>Herpotrichiellaceae</taxon>
        <taxon>Capronia</taxon>
    </lineage>
</organism>
<dbReference type="GO" id="GO:0071821">
    <property type="term" value="C:FANCM-MHF complex"/>
    <property type="evidence" value="ECO:0007669"/>
    <property type="project" value="TreeGrafter"/>
</dbReference>
<dbReference type="GeneID" id="19167249"/>
<feature type="compositionally biased region" description="Acidic residues" evidence="7">
    <location>
        <begin position="69"/>
        <end position="82"/>
    </location>
</feature>
<comment type="similarity">
    <text evidence="2">Belongs to the CENP-X/MHF2 family.</text>
</comment>
<gene>
    <name evidence="8" type="ORF">A1O3_03120</name>
</gene>
<keyword evidence="9" id="KW-1185">Reference proteome</keyword>
<dbReference type="SUPFAM" id="SSF47113">
    <property type="entry name" value="Histone-fold"/>
    <property type="match status" value="1"/>
</dbReference>
<dbReference type="PANTHER" id="PTHR28680:SF1">
    <property type="entry name" value="CENTROMERE PROTEIN X"/>
    <property type="match status" value="1"/>
</dbReference>
<evidence type="ECO:0000313" key="9">
    <source>
        <dbReference type="Proteomes" id="UP000019478"/>
    </source>
</evidence>
<accession>W9YB16</accession>
<comment type="caution">
    <text evidence="8">The sequence shown here is derived from an EMBL/GenBank/DDBJ whole genome shotgun (WGS) entry which is preliminary data.</text>
</comment>
<dbReference type="EMBL" id="AMGY01000002">
    <property type="protein sequence ID" value="EXJ90052.1"/>
    <property type="molecule type" value="Genomic_DNA"/>
</dbReference>
<dbReference type="GO" id="GO:0000712">
    <property type="term" value="P:resolution of meiotic recombination intermediates"/>
    <property type="evidence" value="ECO:0007669"/>
    <property type="project" value="TreeGrafter"/>
</dbReference>
<evidence type="ECO:0000256" key="7">
    <source>
        <dbReference type="SAM" id="MobiDB-lite"/>
    </source>
</evidence>